<proteinExistence type="predicted"/>
<dbReference type="Pfam" id="PF03372">
    <property type="entry name" value="Exo_endo_phos"/>
    <property type="match status" value="1"/>
</dbReference>
<feature type="transmembrane region" description="Helical" evidence="1">
    <location>
        <begin position="48"/>
        <end position="67"/>
    </location>
</feature>
<dbReference type="AlphaFoldDB" id="A0A132MVG2"/>
<evidence type="ECO:0000256" key="1">
    <source>
        <dbReference type="SAM" id="Phobius"/>
    </source>
</evidence>
<dbReference type="InterPro" id="IPR005135">
    <property type="entry name" value="Endo/exonuclease/phosphatase"/>
</dbReference>
<keyword evidence="1" id="KW-1133">Transmembrane helix</keyword>
<keyword evidence="1" id="KW-0472">Membrane</keyword>
<reference evidence="4" key="1">
    <citation type="submission" date="2015-04" db="EMBL/GenBank/DDBJ databases">
        <title>Physiological reanalysis, assessment of diazotrophy, and genome sequences of multiple isolates of Streptomyces thermoautotrophicus.</title>
        <authorList>
            <person name="MacKellar D.C."/>
            <person name="Lieber L."/>
            <person name="Norman J."/>
            <person name="Bolger A."/>
            <person name="Tobin C."/>
            <person name="Murray J.W."/>
            <person name="Chang R."/>
            <person name="Ford T."/>
            <person name="Nguyen P.Q."/>
            <person name="Woodward J."/>
            <person name="Permingeat H."/>
            <person name="Joshi N.S."/>
            <person name="Silver P.A."/>
            <person name="Usadel B."/>
            <person name="Rutherford A.W."/>
            <person name="Friesen M."/>
            <person name="Prell J."/>
        </authorList>
    </citation>
    <scope>NUCLEOTIDE SEQUENCE [LARGE SCALE GENOMIC DNA]</scope>
    <source>
        <strain evidence="4">H1</strain>
    </source>
</reference>
<name>A0A132MVG2_9ACTN</name>
<dbReference type="GO" id="GO:0004519">
    <property type="term" value="F:endonuclease activity"/>
    <property type="evidence" value="ECO:0007669"/>
    <property type="project" value="UniProtKB-KW"/>
</dbReference>
<dbReference type="PATRIC" id="fig|1469144.10.peg.2956"/>
<dbReference type="SUPFAM" id="SSF56219">
    <property type="entry name" value="DNase I-like"/>
    <property type="match status" value="1"/>
</dbReference>
<keyword evidence="1" id="KW-0812">Transmembrane</keyword>
<dbReference type="STRING" id="1469144.LI90_2732"/>
<keyword evidence="3" id="KW-0255">Endonuclease</keyword>
<comment type="caution">
    <text evidence="3">The sequence shown here is derived from an EMBL/GenBank/DDBJ whole genome shotgun (WGS) entry which is preliminary data.</text>
</comment>
<dbReference type="Gene3D" id="3.60.10.10">
    <property type="entry name" value="Endonuclease/exonuclease/phosphatase"/>
    <property type="match status" value="1"/>
</dbReference>
<keyword evidence="3" id="KW-0269">Exonuclease</keyword>
<dbReference type="GO" id="GO:0004527">
    <property type="term" value="F:exonuclease activity"/>
    <property type="evidence" value="ECO:0007669"/>
    <property type="project" value="UniProtKB-KW"/>
</dbReference>
<keyword evidence="3" id="KW-0540">Nuclease</keyword>
<protein>
    <submittedName>
        <fullName evidence="3">Endonuclease/exonuclease/phosphatase</fullName>
    </submittedName>
</protein>
<sequence>MAGTLAGHHLLPDRYGLGSFVESFLPWLGVPVLLLLLVALLRRSLVALAGVLVAALTWTVMFGAGLLPKKRASAYDLRVVSQNMLDGNPDPTGTARALKRANADVIAVQELTSATYRAAARQFDESYPYHERWGTLAVWSRYPIAGEAQPVDIGIGWVRAFRVPLSTPEGRVELYNVHLASLKVGAEGFESGQRDRTLRRLARAIAGDRSRHLVVVGDLNTAATDRSFRLLAEQLTPAHEAGGHGFGFTWPAAFPMTRIDHILVRGLTVSRASVLPSTGSDHRAVAADLTLG</sequence>
<evidence type="ECO:0000313" key="3">
    <source>
        <dbReference type="EMBL" id="KWX01700.1"/>
    </source>
</evidence>
<dbReference type="EMBL" id="LAXD01000001">
    <property type="protein sequence ID" value="KWX01700.1"/>
    <property type="molecule type" value="Genomic_DNA"/>
</dbReference>
<evidence type="ECO:0000259" key="2">
    <source>
        <dbReference type="Pfam" id="PF03372"/>
    </source>
</evidence>
<organism evidence="3 4">
    <name type="scientific">Carbonactinospora thermoautotrophica</name>
    <dbReference type="NCBI Taxonomy" id="1469144"/>
    <lineage>
        <taxon>Bacteria</taxon>
        <taxon>Bacillati</taxon>
        <taxon>Actinomycetota</taxon>
        <taxon>Actinomycetes</taxon>
        <taxon>Kitasatosporales</taxon>
        <taxon>Carbonactinosporaceae</taxon>
        <taxon>Carbonactinospora</taxon>
    </lineage>
</organism>
<feature type="transmembrane region" description="Helical" evidence="1">
    <location>
        <begin position="24"/>
        <end position="41"/>
    </location>
</feature>
<keyword evidence="3" id="KW-0378">Hydrolase</keyword>
<dbReference type="InterPro" id="IPR036691">
    <property type="entry name" value="Endo/exonu/phosph_ase_sf"/>
</dbReference>
<accession>A0A132MVG2</accession>
<dbReference type="Proteomes" id="UP000070188">
    <property type="component" value="Unassembled WGS sequence"/>
</dbReference>
<feature type="domain" description="Endonuclease/exonuclease/phosphatase" evidence="2">
    <location>
        <begin position="81"/>
        <end position="282"/>
    </location>
</feature>
<evidence type="ECO:0000313" key="4">
    <source>
        <dbReference type="Proteomes" id="UP000070188"/>
    </source>
</evidence>
<keyword evidence="4" id="KW-1185">Reference proteome</keyword>
<gene>
    <name evidence="3" type="ORF">LI90_2732</name>
</gene>